<gene>
    <name evidence="2" type="ORF">SAMN05444001_11570</name>
</gene>
<organism evidence="2 3">
    <name type="scientific">Parabacteroides chinchillae</name>
    <dbReference type="NCBI Taxonomy" id="871327"/>
    <lineage>
        <taxon>Bacteria</taxon>
        <taxon>Pseudomonadati</taxon>
        <taxon>Bacteroidota</taxon>
        <taxon>Bacteroidia</taxon>
        <taxon>Bacteroidales</taxon>
        <taxon>Tannerellaceae</taxon>
        <taxon>Parabacteroides</taxon>
    </lineage>
</organism>
<dbReference type="Proteomes" id="UP000236725">
    <property type="component" value="Unassembled WGS sequence"/>
</dbReference>
<dbReference type="InterPro" id="IPR007627">
    <property type="entry name" value="RNA_pol_sigma70_r2"/>
</dbReference>
<evidence type="ECO:0000259" key="1">
    <source>
        <dbReference type="Pfam" id="PF04542"/>
    </source>
</evidence>
<name>A0A8G2BXZ1_9BACT</name>
<feature type="domain" description="RNA polymerase sigma-70 region 2" evidence="1">
    <location>
        <begin position="2"/>
        <end position="49"/>
    </location>
</feature>
<sequence length="64" mass="7314">MAFRITGNKEQAEQIVQDAMLKVWSQRSTWMIIDDLPAYCLMVTRNIALKSTMAILSKCSFLSD</sequence>
<reference evidence="2 3" key="1">
    <citation type="submission" date="2016-10" db="EMBL/GenBank/DDBJ databases">
        <authorList>
            <person name="Varghese N."/>
            <person name="Submissions S."/>
        </authorList>
    </citation>
    <scope>NUCLEOTIDE SEQUENCE [LARGE SCALE GENOMIC DNA]</scope>
    <source>
        <strain evidence="2 3">DSM 29073</strain>
    </source>
</reference>
<dbReference type="GO" id="GO:0006352">
    <property type="term" value="P:DNA-templated transcription initiation"/>
    <property type="evidence" value="ECO:0007669"/>
    <property type="project" value="InterPro"/>
</dbReference>
<dbReference type="EMBL" id="FNVS01000015">
    <property type="protein sequence ID" value="SEG11840.1"/>
    <property type="molecule type" value="Genomic_DNA"/>
</dbReference>
<evidence type="ECO:0000313" key="3">
    <source>
        <dbReference type="Proteomes" id="UP000236725"/>
    </source>
</evidence>
<dbReference type="RefSeq" id="WP_103983956.1">
    <property type="nucleotide sequence ID" value="NZ_FNVS01000015.1"/>
</dbReference>
<dbReference type="InterPro" id="IPR013325">
    <property type="entry name" value="RNA_pol_sigma_r2"/>
</dbReference>
<dbReference type="GO" id="GO:0003700">
    <property type="term" value="F:DNA-binding transcription factor activity"/>
    <property type="evidence" value="ECO:0007669"/>
    <property type="project" value="InterPro"/>
</dbReference>
<proteinExistence type="predicted"/>
<dbReference type="AlphaFoldDB" id="A0A8G2BXZ1"/>
<keyword evidence="3" id="KW-1185">Reference proteome</keyword>
<evidence type="ECO:0000313" key="2">
    <source>
        <dbReference type="EMBL" id="SEG11840.1"/>
    </source>
</evidence>
<protein>
    <submittedName>
        <fullName evidence="2">RNA polymerase sigma-70 factor, ECF subfamily</fullName>
    </submittedName>
</protein>
<dbReference type="SUPFAM" id="SSF88946">
    <property type="entry name" value="Sigma2 domain of RNA polymerase sigma factors"/>
    <property type="match status" value="1"/>
</dbReference>
<dbReference type="Gene3D" id="1.10.1740.10">
    <property type="match status" value="1"/>
</dbReference>
<accession>A0A8G2BXZ1</accession>
<dbReference type="Pfam" id="PF04542">
    <property type="entry name" value="Sigma70_r2"/>
    <property type="match status" value="1"/>
</dbReference>
<comment type="caution">
    <text evidence="2">The sequence shown here is derived from an EMBL/GenBank/DDBJ whole genome shotgun (WGS) entry which is preliminary data.</text>
</comment>